<name>A0ABW0XEE4_9ACTN</name>
<reference evidence="2" key="1">
    <citation type="journal article" date="2019" name="Int. J. Syst. Evol. Microbiol.">
        <title>The Global Catalogue of Microorganisms (GCM) 10K type strain sequencing project: providing services to taxonomists for standard genome sequencing and annotation.</title>
        <authorList>
            <consortium name="The Broad Institute Genomics Platform"/>
            <consortium name="The Broad Institute Genome Sequencing Center for Infectious Disease"/>
            <person name="Wu L."/>
            <person name="Ma J."/>
        </authorList>
    </citation>
    <scope>NUCLEOTIDE SEQUENCE [LARGE SCALE GENOMIC DNA]</scope>
    <source>
        <strain evidence="2">CGMCC 4.1437</strain>
    </source>
</reference>
<accession>A0ABW0XEE4</accession>
<proteinExistence type="predicted"/>
<evidence type="ECO:0000313" key="1">
    <source>
        <dbReference type="EMBL" id="MFC5668255.1"/>
    </source>
</evidence>
<evidence type="ECO:0000313" key="2">
    <source>
        <dbReference type="Proteomes" id="UP001595975"/>
    </source>
</evidence>
<dbReference type="Proteomes" id="UP001595975">
    <property type="component" value="Unassembled WGS sequence"/>
</dbReference>
<dbReference type="RefSeq" id="WP_380229892.1">
    <property type="nucleotide sequence ID" value="NZ_JBHSOF010000088.1"/>
</dbReference>
<sequence>MIGGTPTCPCGNPVGLTGAATDDIPEWRCGCGRFGFLLPPDYLTKHPEEPPVQVCGQKQQAAAKVAA</sequence>
<dbReference type="EMBL" id="JBHSOF010000088">
    <property type="protein sequence ID" value="MFC5668255.1"/>
    <property type="molecule type" value="Genomic_DNA"/>
</dbReference>
<protein>
    <submittedName>
        <fullName evidence="1">Uncharacterized protein</fullName>
    </submittedName>
</protein>
<keyword evidence="2" id="KW-1185">Reference proteome</keyword>
<organism evidence="1 2">
    <name type="scientific">Kitasatospora misakiensis</name>
    <dbReference type="NCBI Taxonomy" id="67330"/>
    <lineage>
        <taxon>Bacteria</taxon>
        <taxon>Bacillati</taxon>
        <taxon>Actinomycetota</taxon>
        <taxon>Actinomycetes</taxon>
        <taxon>Kitasatosporales</taxon>
        <taxon>Streptomycetaceae</taxon>
        <taxon>Kitasatospora</taxon>
    </lineage>
</organism>
<gene>
    <name evidence="1" type="ORF">ACFP3U_35490</name>
</gene>
<comment type="caution">
    <text evidence="1">The sequence shown here is derived from an EMBL/GenBank/DDBJ whole genome shotgun (WGS) entry which is preliminary data.</text>
</comment>